<name>A0A0M0JJE9_9EUKA</name>
<dbReference type="AlphaFoldDB" id="A0A0M0JJE9"/>
<accession>A0A0M0JJE9</accession>
<sequence length="569" mass="61199">MGATSVDCLLTLAIEQRHRLNFEVALQLFEVAGLCAAADSSVYEDRERIEALGHTAAMCLDAGESMSADAAESLLGKAQHLSPAASFVGGEEAAGMRAAVALGRADLLRLLGKPLAAAALLDELCPEDAPANEDAKLVADFAEAPAALLTFWLEVCSGCGGEDKEKCGRGRLDVMVELAYRFDAAPRAPEAVWRALGASCVQRPAGDDGPTGDDGQWAPTDGRLSFSAIDACFNPECLLDVAMQCMWERRPKDSMKALEKLEEVASLQRWSLPHCASLPKIVRDARDRFEAAAALLGRAKWLLSSATRRDEAFSSYWNALRLLRECWQAEPLPPAQLHMLLDVGWRVCELALDADELRTAAALLDEASAAACEQLIPGEQPSVMQQAAFLRHNGVLRAAEALQADEFEELRDAAAHLLLRHARLCLDAFEDGRTPRSDANEKAVRDLSTLAALRPSVHDELGNLARELLVGLRLRRDEHDKALAVASNLLSGQSATKDAALEAIHLTRAAYLTDLGAFEHKGHEKLSAITSAATLYQRVLQRKDLPTAAAGVAAASTARSSGWFATSPA</sequence>
<proteinExistence type="predicted"/>
<keyword evidence="2" id="KW-1185">Reference proteome</keyword>
<evidence type="ECO:0000313" key="1">
    <source>
        <dbReference type="EMBL" id="KOO26709.1"/>
    </source>
</evidence>
<gene>
    <name evidence="1" type="ORF">Ctob_008678</name>
</gene>
<organism evidence="1 2">
    <name type="scientific">Chrysochromulina tobinii</name>
    <dbReference type="NCBI Taxonomy" id="1460289"/>
    <lineage>
        <taxon>Eukaryota</taxon>
        <taxon>Haptista</taxon>
        <taxon>Haptophyta</taxon>
        <taxon>Prymnesiophyceae</taxon>
        <taxon>Prymnesiales</taxon>
        <taxon>Chrysochromulinaceae</taxon>
        <taxon>Chrysochromulina</taxon>
    </lineage>
</organism>
<protein>
    <submittedName>
        <fullName evidence="1">Uncharacterized protein</fullName>
    </submittedName>
</protein>
<dbReference type="Proteomes" id="UP000037460">
    <property type="component" value="Unassembled WGS sequence"/>
</dbReference>
<reference evidence="2" key="1">
    <citation type="journal article" date="2015" name="PLoS Genet.">
        <title>Genome Sequence and Transcriptome Analyses of Chrysochromulina tobin: Metabolic Tools for Enhanced Algal Fitness in the Prominent Order Prymnesiales (Haptophyceae).</title>
        <authorList>
            <person name="Hovde B.T."/>
            <person name="Deodato C.R."/>
            <person name="Hunsperger H.M."/>
            <person name="Ryken S.A."/>
            <person name="Yost W."/>
            <person name="Jha R.K."/>
            <person name="Patterson J."/>
            <person name="Monnat R.J. Jr."/>
            <person name="Barlow S.B."/>
            <person name="Starkenburg S.R."/>
            <person name="Cattolico R.A."/>
        </authorList>
    </citation>
    <scope>NUCLEOTIDE SEQUENCE</scope>
    <source>
        <strain evidence="2">CCMP291</strain>
    </source>
</reference>
<comment type="caution">
    <text evidence="1">The sequence shown here is derived from an EMBL/GenBank/DDBJ whole genome shotgun (WGS) entry which is preliminary data.</text>
</comment>
<evidence type="ECO:0000313" key="2">
    <source>
        <dbReference type="Proteomes" id="UP000037460"/>
    </source>
</evidence>
<dbReference type="EMBL" id="JWZX01002815">
    <property type="protein sequence ID" value="KOO26709.1"/>
    <property type="molecule type" value="Genomic_DNA"/>
</dbReference>